<dbReference type="SMART" id="SM00471">
    <property type="entry name" value="HDc"/>
    <property type="match status" value="1"/>
</dbReference>
<feature type="transmembrane region" description="Helical" evidence="1">
    <location>
        <begin position="428"/>
        <end position="446"/>
    </location>
</feature>
<feature type="transmembrane region" description="Helical" evidence="1">
    <location>
        <begin position="458"/>
        <end position="477"/>
    </location>
</feature>
<sequence length="718" mass="79558">MQKAVYEKQMKIPGQMGRLRMMLSFKWFTFVILFLLALILFGIFYPNIRPQTYDIKLFSVANNTIRSPKTIVDDEKTKEEKQLAAASVAKVYTFDSGLAQNRVSLMDSIFDVAEEVNAEYKNKKHGGKNSSGLQEEKLAKLKEILSENVSGNVTGSISDTSFRALLSATPDELKAARNIVETNVNEALSQKVTENNAAEAKSRVASQIERSGLKAGIRNAASELGQYAIVPNYVYDAKLTEKRRQQARDNVEPVKILQGQVIVQEGHLIDRETYRELQLLGLLKSSGSVKPYIGLALFAFFASGVLYLYTSRMRATEEEKQNRLVMAGLILVIALALMKLAGILTHLEIPGIEYAYPAAMAPLLARILLRDRSAFLLSALLAACASIEFHGDIADTFNAEMVVYALITGTGGILLLPKRPERTRLFQTGIFAALLNVLAVCVIYFLNAGQIVKADFLYTLLFAFLSGILSAVFVMGLQPFFEAAFGILSPIRLVELSNPNHPLLKKILTEAPGTYHHSLMVANLAEAACEAIGANGLLARVGSYYHDIGKTKRPAFFIENQLNVPNPHDRLSPETSRDIIIAHAKDGSETLKKYKLPKAFSDIAEQHHGTTLLQYFYHKAKAQNPDVKEEAFRYPGPKPQTKEAAVINIADSVEAAVRSMNHPTPDDIQNLVGNIVQGRIMDGQFNECDITLKELETVKRTLCETLNGIFHSRIQYPK</sequence>
<dbReference type="Pfam" id="PF01966">
    <property type="entry name" value="HD"/>
    <property type="match status" value="1"/>
</dbReference>
<gene>
    <name evidence="3" type="ORF">HMPREF3213_01123</name>
</gene>
<dbReference type="EMBL" id="LRPN01000033">
    <property type="protein sequence ID" value="KWZ84064.1"/>
    <property type="molecule type" value="Genomic_DNA"/>
</dbReference>
<dbReference type="InterPro" id="IPR011621">
    <property type="entry name" value="Metal-dep_PHydrolase_7TM_intra"/>
</dbReference>
<keyword evidence="1" id="KW-0812">Transmembrane</keyword>
<dbReference type="PATRIC" id="fig|1398.19.peg.3300"/>
<dbReference type="NCBIfam" id="TIGR00277">
    <property type="entry name" value="HDIG"/>
    <property type="match status" value="1"/>
</dbReference>
<dbReference type="InterPro" id="IPR003607">
    <property type="entry name" value="HD/PDEase_dom"/>
</dbReference>
<dbReference type="PANTHER" id="PTHR36442:SF1">
    <property type="entry name" value="CYCLIC-DI-AMP PHOSPHODIESTERASE PGPH"/>
    <property type="match status" value="1"/>
</dbReference>
<proteinExistence type="predicted"/>
<dbReference type="CDD" id="cd00077">
    <property type="entry name" value="HDc"/>
    <property type="match status" value="1"/>
</dbReference>
<evidence type="ECO:0000313" key="3">
    <source>
        <dbReference type="EMBL" id="KWZ84064.1"/>
    </source>
</evidence>
<dbReference type="Proteomes" id="UP000070376">
    <property type="component" value="Unassembled WGS sequence"/>
</dbReference>
<dbReference type="InterPro" id="IPR006675">
    <property type="entry name" value="HDIG_dom"/>
</dbReference>
<evidence type="ECO:0000256" key="1">
    <source>
        <dbReference type="SAM" id="Phobius"/>
    </source>
</evidence>
<evidence type="ECO:0000313" key="4">
    <source>
        <dbReference type="Proteomes" id="UP000070376"/>
    </source>
</evidence>
<organism evidence="3 4">
    <name type="scientific">Heyndrickxia coagulans</name>
    <name type="common">Weizmannia coagulans</name>
    <dbReference type="NCBI Taxonomy" id="1398"/>
    <lineage>
        <taxon>Bacteria</taxon>
        <taxon>Bacillati</taxon>
        <taxon>Bacillota</taxon>
        <taxon>Bacilli</taxon>
        <taxon>Bacillales</taxon>
        <taxon>Bacillaceae</taxon>
        <taxon>Heyndrickxia</taxon>
    </lineage>
</organism>
<accession>A0A133KWR7</accession>
<feature type="transmembrane region" description="Helical" evidence="1">
    <location>
        <begin position="292"/>
        <end position="310"/>
    </location>
</feature>
<dbReference type="SUPFAM" id="SSF109604">
    <property type="entry name" value="HD-domain/PDEase-like"/>
    <property type="match status" value="1"/>
</dbReference>
<name>A0A133KWR7_HEYCO</name>
<feature type="transmembrane region" description="Helical" evidence="1">
    <location>
        <begin position="21"/>
        <end position="45"/>
    </location>
</feature>
<reference evidence="4" key="1">
    <citation type="submission" date="2016-01" db="EMBL/GenBank/DDBJ databases">
        <authorList>
            <person name="Mitreva M."/>
            <person name="Pepin K.H."/>
            <person name="Mihindukulasuriya K.A."/>
            <person name="Fulton R."/>
            <person name="Fronick C."/>
            <person name="O'Laughlin M."/>
            <person name="Miner T."/>
            <person name="Herter B."/>
            <person name="Rosa B.A."/>
            <person name="Cordes M."/>
            <person name="Tomlinson C."/>
            <person name="Wollam A."/>
            <person name="Palsikar V.B."/>
            <person name="Mardis E.R."/>
            <person name="Wilson R.K."/>
        </authorList>
    </citation>
    <scope>NUCLEOTIDE SEQUENCE [LARGE SCALE GENOMIC DNA]</scope>
    <source>
        <strain evidence="4">GED7749B</strain>
    </source>
</reference>
<feature type="transmembrane region" description="Helical" evidence="1">
    <location>
        <begin position="322"/>
        <end position="345"/>
    </location>
</feature>
<feature type="domain" description="HD" evidence="2">
    <location>
        <begin position="514"/>
        <end position="656"/>
    </location>
</feature>
<keyword evidence="1" id="KW-0472">Membrane</keyword>
<dbReference type="AlphaFoldDB" id="A0A133KWR7"/>
<protein>
    <submittedName>
        <fullName evidence="3">7TM-HD extracellular</fullName>
    </submittedName>
</protein>
<comment type="caution">
    <text evidence="3">The sequence shown here is derived from an EMBL/GenBank/DDBJ whole genome shotgun (WGS) entry which is preliminary data.</text>
</comment>
<dbReference type="InterPro" id="IPR011624">
    <property type="entry name" value="Metal-dep_PHydrolase_7TM_extra"/>
</dbReference>
<dbReference type="InterPro" id="IPR006674">
    <property type="entry name" value="HD_domain"/>
</dbReference>
<dbReference type="InterPro" id="IPR052722">
    <property type="entry name" value="PgpH_phosphodiesterase"/>
</dbReference>
<dbReference type="PROSITE" id="PS51831">
    <property type="entry name" value="HD"/>
    <property type="match status" value="1"/>
</dbReference>
<evidence type="ECO:0000259" key="2">
    <source>
        <dbReference type="PROSITE" id="PS51831"/>
    </source>
</evidence>
<dbReference type="Pfam" id="PF07697">
    <property type="entry name" value="7TMR-HDED"/>
    <property type="match status" value="1"/>
</dbReference>
<dbReference type="Gene3D" id="1.10.3210.10">
    <property type="entry name" value="Hypothetical protein af1432"/>
    <property type="match status" value="1"/>
</dbReference>
<dbReference type="PANTHER" id="PTHR36442">
    <property type="entry name" value="CYCLIC-DI-AMP PHOSPHODIESTERASE PGPH"/>
    <property type="match status" value="1"/>
</dbReference>
<dbReference type="Pfam" id="PF07698">
    <property type="entry name" value="7TM-7TMR_HD"/>
    <property type="match status" value="1"/>
</dbReference>
<keyword evidence="1" id="KW-1133">Transmembrane helix</keyword>